<evidence type="ECO:0000256" key="1">
    <source>
        <dbReference type="SAM" id="SignalP"/>
    </source>
</evidence>
<dbReference type="AlphaFoldDB" id="A0AAD4D3J6"/>
<comment type="caution">
    <text evidence="2">The sequence shown here is derived from an EMBL/GenBank/DDBJ whole genome shotgun (WGS) entry which is preliminary data.</text>
</comment>
<proteinExistence type="predicted"/>
<feature type="signal peptide" evidence="1">
    <location>
        <begin position="1"/>
        <end position="20"/>
    </location>
</feature>
<feature type="chain" id="PRO_5041928060" evidence="1">
    <location>
        <begin position="21"/>
        <end position="132"/>
    </location>
</feature>
<reference evidence="2" key="1">
    <citation type="journal article" date="2020" name="Fungal Divers.">
        <title>Resolving the Mortierellaceae phylogeny through synthesis of multi-gene phylogenetics and phylogenomics.</title>
        <authorList>
            <person name="Vandepol N."/>
            <person name="Liber J."/>
            <person name="Desiro A."/>
            <person name="Na H."/>
            <person name="Kennedy M."/>
            <person name="Barry K."/>
            <person name="Grigoriev I.V."/>
            <person name="Miller A.N."/>
            <person name="O'Donnell K."/>
            <person name="Stajich J.E."/>
            <person name="Bonito G."/>
        </authorList>
    </citation>
    <scope>NUCLEOTIDE SEQUENCE</scope>
    <source>
        <strain evidence="2">NRRL 28262</strain>
    </source>
</reference>
<accession>A0AAD4D3J6</accession>
<dbReference type="Proteomes" id="UP001194580">
    <property type="component" value="Unassembled WGS sequence"/>
</dbReference>
<sequence>MDNVCQRFLGTLELLRFLASVLVSRIEYLHCPPSIRKFEVTLGEPIEDDKYDKIILELKDDDDITRWKQGDVAGNASWMVATDDILAIFARCPNINIKKLIICFLSSASDYNAIGNFIGKERRQLRALHCDD</sequence>
<evidence type="ECO:0000313" key="2">
    <source>
        <dbReference type="EMBL" id="KAG0260592.1"/>
    </source>
</evidence>
<keyword evidence="3" id="KW-1185">Reference proteome</keyword>
<protein>
    <submittedName>
        <fullName evidence="2">Uncharacterized protein</fullName>
    </submittedName>
</protein>
<organism evidence="2 3">
    <name type="scientific">Linnemannia exigua</name>
    <dbReference type="NCBI Taxonomy" id="604196"/>
    <lineage>
        <taxon>Eukaryota</taxon>
        <taxon>Fungi</taxon>
        <taxon>Fungi incertae sedis</taxon>
        <taxon>Mucoromycota</taxon>
        <taxon>Mortierellomycotina</taxon>
        <taxon>Mortierellomycetes</taxon>
        <taxon>Mortierellales</taxon>
        <taxon>Mortierellaceae</taxon>
        <taxon>Linnemannia</taxon>
    </lineage>
</organism>
<dbReference type="EMBL" id="JAAAIL010002095">
    <property type="protein sequence ID" value="KAG0260592.1"/>
    <property type="molecule type" value="Genomic_DNA"/>
</dbReference>
<keyword evidence="1" id="KW-0732">Signal</keyword>
<evidence type="ECO:0000313" key="3">
    <source>
        <dbReference type="Proteomes" id="UP001194580"/>
    </source>
</evidence>
<gene>
    <name evidence="2" type="ORF">BGZ95_004393</name>
</gene>
<name>A0AAD4D3J6_9FUNG</name>